<feature type="domain" description="Fe-containing alcohol dehydrogenase-like C-terminal" evidence="4">
    <location>
        <begin position="189"/>
        <end position="384"/>
    </location>
</feature>
<evidence type="ECO:0000259" key="4">
    <source>
        <dbReference type="Pfam" id="PF25137"/>
    </source>
</evidence>
<evidence type="ECO:0000256" key="2">
    <source>
        <dbReference type="ARBA" id="ARBA00023002"/>
    </source>
</evidence>
<reference evidence="5 6" key="1">
    <citation type="submission" date="2016-11" db="EMBL/GenBank/DDBJ databases">
        <authorList>
            <person name="Jaros S."/>
            <person name="Januszkiewicz K."/>
            <person name="Wedrychowicz H."/>
        </authorList>
    </citation>
    <scope>NUCLEOTIDE SEQUENCE [LARGE SCALE GENOMIC DNA]</scope>
    <source>
        <strain evidence="5 6">DSM 10068</strain>
    </source>
</reference>
<evidence type="ECO:0000259" key="3">
    <source>
        <dbReference type="Pfam" id="PF00465"/>
    </source>
</evidence>
<proteinExistence type="inferred from homology"/>
<dbReference type="CDD" id="cd14863">
    <property type="entry name" value="Fe-ADH-like"/>
    <property type="match status" value="1"/>
</dbReference>
<dbReference type="Pfam" id="PF00465">
    <property type="entry name" value="Fe-ADH"/>
    <property type="match status" value="1"/>
</dbReference>
<dbReference type="GO" id="GO:0004022">
    <property type="term" value="F:alcohol dehydrogenase (NAD+) activity"/>
    <property type="evidence" value="ECO:0007669"/>
    <property type="project" value="TreeGrafter"/>
</dbReference>
<dbReference type="FunFam" id="3.40.50.1970:FF:000003">
    <property type="entry name" value="Alcohol dehydrogenase, iron-containing"/>
    <property type="match status" value="1"/>
</dbReference>
<dbReference type="Proteomes" id="UP000183995">
    <property type="component" value="Unassembled WGS sequence"/>
</dbReference>
<gene>
    <name evidence="5" type="ORF">SAMN02745823_03506</name>
</gene>
<dbReference type="OrthoDB" id="9804734at2"/>
<dbReference type="Gene3D" id="3.40.50.1970">
    <property type="match status" value="1"/>
</dbReference>
<keyword evidence="2" id="KW-0560">Oxidoreductase</keyword>
<dbReference type="PANTHER" id="PTHR11496">
    <property type="entry name" value="ALCOHOL DEHYDROGENASE"/>
    <property type="match status" value="1"/>
</dbReference>
<dbReference type="InterPro" id="IPR001670">
    <property type="entry name" value="ADH_Fe/GldA"/>
</dbReference>
<dbReference type="PANTHER" id="PTHR11496:SF102">
    <property type="entry name" value="ALCOHOL DEHYDROGENASE 4"/>
    <property type="match status" value="1"/>
</dbReference>
<dbReference type="AlphaFoldDB" id="A0A1M5ZCI1"/>
<dbReference type="Gene3D" id="1.20.1090.10">
    <property type="entry name" value="Dehydroquinate synthase-like - alpha domain"/>
    <property type="match status" value="1"/>
</dbReference>
<dbReference type="InterPro" id="IPR056798">
    <property type="entry name" value="ADH_Fe_C"/>
</dbReference>
<dbReference type="InterPro" id="IPR039697">
    <property type="entry name" value="Alcohol_dehydrogenase_Fe"/>
</dbReference>
<dbReference type="SUPFAM" id="SSF56796">
    <property type="entry name" value="Dehydroquinate synthase-like"/>
    <property type="match status" value="1"/>
</dbReference>
<protein>
    <submittedName>
        <fullName evidence="5">1,3-propanediol dehydrogenase</fullName>
    </submittedName>
</protein>
<dbReference type="EMBL" id="FQXV01000016">
    <property type="protein sequence ID" value="SHI21663.1"/>
    <property type="molecule type" value="Genomic_DNA"/>
</dbReference>
<name>A0A1M5ZCI1_9FIRM</name>
<keyword evidence="6" id="KW-1185">Reference proteome</keyword>
<evidence type="ECO:0000313" key="6">
    <source>
        <dbReference type="Proteomes" id="UP000183995"/>
    </source>
</evidence>
<feature type="domain" description="Alcohol dehydrogenase iron-type/glycerol dehydrogenase GldA" evidence="3">
    <location>
        <begin position="8"/>
        <end position="170"/>
    </location>
</feature>
<evidence type="ECO:0000256" key="1">
    <source>
        <dbReference type="ARBA" id="ARBA00007358"/>
    </source>
</evidence>
<dbReference type="Pfam" id="PF25137">
    <property type="entry name" value="ADH_Fe_C"/>
    <property type="match status" value="1"/>
</dbReference>
<dbReference type="STRING" id="1123282.SAMN02745823_03506"/>
<comment type="similarity">
    <text evidence="1">Belongs to the iron-containing alcohol dehydrogenase family.</text>
</comment>
<dbReference type="GO" id="GO:0046872">
    <property type="term" value="F:metal ion binding"/>
    <property type="evidence" value="ECO:0007669"/>
    <property type="project" value="InterPro"/>
</dbReference>
<evidence type="ECO:0000313" key="5">
    <source>
        <dbReference type="EMBL" id="SHI21663.1"/>
    </source>
</evidence>
<organism evidence="5 6">
    <name type="scientific">Sporobacter termitidis DSM 10068</name>
    <dbReference type="NCBI Taxonomy" id="1123282"/>
    <lineage>
        <taxon>Bacteria</taxon>
        <taxon>Bacillati</taxon>
        <taxon>Bacillota</taxon>
        <taxon>Clostridia</taxon>
        <taxon>Eubacteriales</taxon>
        <taxon>Oscillospiraceae</taxon>
        <taxon>Sporobacter</taxon>
    </lineage>
</organism>
<sequence length="396" mass="41201">MFSTWNSPNPVLYGSGSSKAVGAQLKKLGCKKVVVVCDAGVKAAGIAGKILGYIQAAGIETVLFDGVLPDSPDVTINEGGALAAGEKVDGVVAVGGGSSIDTGKGIDVLLSNPPPINRYFARPGQPPTGDLSRLKPIVVIPTTAGTGSEVTPGGACADTAANTKENFGCPVTLGIIDPELTLELPPAVTAATAFDALCHAVEAVVSNQPNEFSQLFGFEAIRLIGENLPEAVRDGGDLKAREGLQLAATMASMSILGPFCNIPHDIGAVICMRFRMPHGVAVSACLPEIFKFYAPAVPDKMKKITEALGGAVPEAAAPEEIGRIASETIFELMKNSGLPRLTDYVASKAELLSAVRPIMATQNFFFSPRPVTPDDIADILGKSYDAQLRLRALMEV</sequence>
<accession>A0A1M5ZCI1</accession>
<dbReference type="RefSeq" id="WP_073082095.1">
    <property type="nucleotide sequence ID" value="NZ_FQXV01000016.1"/>
</dbReference>